<gene>
    <name evidence="3" type="ORF">FHS28_004038</name>
</gene>
<accession>A0ABR6GWY2</accession>
<dbReference type="Pfam" id="PF01522">
    <property type="entry name" value="Polysacc_deac_1"/>
    <property type="match status" value="1"/>
</dbReference>
<evidence type="ECO:0000256" key="1">
    <source>
        <dbReference type="ARBA" id="ARBA00022729"/>
    </source>
</evidence>
<dbReference type="RefSeq" id="WP_246410388.1">
    <property type="nucleotide sequence ID" value="NZ_JACHXO010000008.1"/>
</dbReference>
<proteinExistence type="predicted"/>
<evidence type="ECO:0000313" key="4">
    <source>
        <dbReference type="Proteomes" id="UP000574369"/>
    </source>
</evidence>
<dbReference type="CDD" id="cd10918">
    <property type="entry name" value="CE4_NodB_like_5s_6s"/>
    <property type="match status" value="1"/>
</dbReference>
<evidence type="ECO:0000259" key="2">
    <source>
        <dbReference type="PROSITE" id="PS51677"/>
    </source>
</evidence>
<name>A0ABR6GWY2_9BURK</name>
<reference evidence="3 4" key="1">
    <citation type="submission" date="2020-08" db="EMBL/GenBank/DDBJ databases">
        <title>Genomic Encyclopedia of Type Strains, Phase III (KMG-III): the genomes of soil and plant-associated and newly described type strains.</title>
        <authorList>
            <person name="Whitman W."/>
        </authorList>
    </citation>
    <scope>NUCLEOTIDE SEQUENCE [LARGE SCALE GENOMIC DNA]</scope>
    <source>
        <strain evidence="3 4">CECT 7247</strain>
    </source>
</reference>
<keyword evidence="4" id="KW-1185">Reference proteome</keyword>
<dbReference type="PANTHER" id="PTHR34216">
    <property type="match status" value="1"/>
</dbReference>
<dbReference type="PROSITE" id="PS51677">
    <property type="entry name" value="NODB"/>
    <property type="match status" value="1"/>
</dbReference>
<organism evidence="3 4">
    <name type="scientific">Roseateles terrae</name>
    <dbReference type="NCBI Taxonomy" id="431060"/>
    <lineage>
        <taxon>Bacteria</taxon>
        <taxon>Pseudomonadati</taxon>
        <taxon>Pseudomonadota</taxon>
        <taxon>Betaproteobacteria</taxon>
        <taxon>Burkholderiales</taxon>
        <taxon>Sphaerotilaceae</taxon>
        <taxon>Roseateles</taxon>
    </lineage>
</organism>
<dbReference type="Proteomes" id="UP000574369">
    <property type="component" value="Unassembled WGS sequence"/>
</dbReference>
<dbReference type="EMBL" id="JACHXO010000008">
    <property type="protein sequence ID" value="MBB3196616.1"/>
    <property type="molecule type" value="Genomic_DNA"/>
</dbReference>
<dbReference type="PANTHER" id="PTHR34216:SF7">
    <property type="entry name" value="POLY-BETA-1,6-N-ACETYL-D-GLUCOSAMINE N-DEACETYLASE"/>
    <property type="match status" value="1"/>
</dbReference>
<keyword evidence="1" id="KW-0732">Signal</keyword>
<dbReference type="InterPro" id="IPR011330">
    <property type="entry name" value="Glyco_hydro/deAcase_b/a-brl"/>
</dbReference>
<dbReference type="InterPro" id="IPR002509">
    <property type="entry name" value="NODB_dom"/>
</dbReference>
<dbReference type="Gene3D" id="3.20.20.370">
    <property type="entry name" value="Glycoside hydrolase/deacetylase"/>
    <property type="match status" value="1"/>
</dbReference>
<feature type="domain" description="NodB homology" evidence="2">
    <location>
        <begin position="73"/>
        <end position="320"/>
    </location>
</feature>
<dbReference type="SUPFAM" id="SSF88713">
    <property type="entry name" value="Glycoside hydrolase/deacetylase"/>
    <property type="match status" value="1"/>
</dbReference>
<evidence type="ECO:0000313" key="3">
    <source>
        <dbReference type="EMBL" id="MBB3196616.1"/>
    </source>
</evidence>
<dbReference type="InterPro" id="IPR051398">
    <property type="entry name" value="Polysacch_Deacetylase"/>
</dbReference>
<comment type="caution">
    <text evidence="3">The sequence shown here is derived from an EMBL/GenBank/DDBJ whole genome shotgun (WGS) entry which is preliminary data.</text>
</comment>
<protein>
    <submittedName>
        <fullName evidence="3">Peptidoglycan/xylan/chitin deacetylase (PgdA/CDA1 family)</fullName>
    </submittedName>
</protein>
<sequence>MLASLSLLGWPGGAPALSILIYHRVLPAPDPLRPGEIDAALFEAQVRFLARHFTLMTVSDAAKALREGRLPRRAACITFDDGYADNLTVAHPLLSRLGAPATLFVATGYLNGGRMFSDTVIEFVRKAQGPTLNLSGIGMGTHAISTAEERLMAITALQVQLKYLAPQERDAKVQQMLAAHPVGALPDDLMLTDDQLRQWAAAGHEVGGHTVDHTVLTTLTPDAAREQVQTGRACLERLTGVPVRSFAYPNGRPARDYDATHAAMLRELGFEAAVSTAAGVARPGADPFQLPRYTPWGRSITMFAARMMRNARMGGPAALV</sequence>